<dbReference type="EMBL" id="JABFTP020000103">
    <property type="protein sequence ID" value="KAL3277770.1"/>
    <property type="molecule type" value="Genomic_DNA"/>
</dbReference>
<dbReference type="PANTHER" id="PTHR12236:SF75">
    <property type="entry name" value="CUTICULAR PROTEIN 62BB, ISOFORM A"/>
    <property type="match status" value="1"/>
</dbReference>
<sequence length="320" mass="35283">MSKFESQLKLNILPIHHWLSSARKPKDYKFEYGVSDPHTGDHKSHWEVRENGVVRGEYSLLEPDGTTRVVQYTADDHNGFRAVVKRIGHSIHPLNNHHSNLQSNSIIIQDAESHSSEPYYKAYDGGADNYINVLDDSSQASLISGGLYDRHEISPISLLPPHLLGAEIPSLSLDEHSVSLLGSYPSVGIPKAEGLFAEEPLLIHQKEPIKVHETLHLQEPVIIPESSHISEIPSSSASKEEPVSIGIKIEHPHGESSASFIGSTGNLEDDSAYTNYAKGIPSVALDILGSSLPSSMEINSYKAELSYPYLRKRSIKKEST</sequence>
<reference evidence="3 4" key="1">
    <citation type="journal article" date="2021" name="BMC Biol.">
        <title>Horizontally acquired antibacterial genes associated with adaptive radiation of ladybird beetles.</title>
        <authorList>
            <person name="Li H.S."/>
            <person name="Tang X.F."/>
            <person name="Huang Y.H."/>
            <person name="Xu Z.Y."/>
            <person name="Chen M.L."/>
            <person name="Du X.Y."/>
            <person name="Qiu B.Y."/>
            <person name="Chen P.T."/>
            <person name="Zhang W."/>
            <person name="Slipinski A."/>
            <person name="Escalona H.E."/>
            <person name="Waterhouse R.M."/>
            <person name="Zwick A."/>
            <person name="Pang H."/>
        </authorList>
    </citation>
    <scope>NUCLEOTIDE SEQUENCE [LARGE SCALE GENOMIC DNA]</scope>
    <source>
        <strain evidence="3">SYSU2018</strain>
    </source>
</reference>
<dbReference type="InterPro" id="IPR051217">
    <property type="entry name" value="Insect_Cuticle_Struc_Prot"/>
</dbReference>
<dbReference type="PRINTS" id="PR00947">
    <property type="entry name" value="CUTICLE"/>
</dbReference>
<dbReference type="PROSITE" id="PS00233">
    <property type="entry name" value="CHIT_BIND_RR_1"/>
    <property type="match status" value="1"/>
</dbReference>
<dbReference type="Pfam" id="PF00379">
    <property type="entry name" value="Chitin_bind_4"/>
    <property type="match status" value="1"/>
</dbReference>
<protein>
    <submittedName>
        <fullName evidence="3">Uncharacterized protein</fullName>
    </submittedName>
</protein>
<dbReference type="AlphaFoldDB" id="A0ABD2NGD2"/>
<dbReference type="PANTHER" id="PTHR12236">
    <property type="entry name" value="STRUCTURAL CONTITUENT OF CUTICLE"/>
    <property type="match status" value="1"/>
</dbReference>
<proteinExistence type="predicted"/>
<dbReference type="PROSITE" id="PS51155">
    <property type="entry name" value="CHIT_BIND_RR_2"/>
    <property type="match status" value="1"/>
</dbReference>
<keyword evidence="1 2" id="KW-0193">Cuticle</keyword>
<dbReference type="InterPro" id="IPR000618">
    <property type="entry name" value="Insect_cuticle"/>
</dbReference>
<dbReference type="InterPro" id="IPR031311">
    <property type="entry name" value="CHIT_BIND_RR_consensus"/>
</dbReference>
<comment type="caution">
    <text evidence="3">The sequence shown here is derived from an EMBL/GenBank/DDBJ whole genome shotgun (WGS) entry which is preliminary data.</text>
</comment>
<evidence type="ECO:0000313" key="3">
    <source>
        <dbReference type="EMBL" id="KAL3277770.1"/>
    </source>
</evidence>
<name>A0ABD2NGD2_9CUCU</name>
<gene>
    <name evidence="3" type="ORF">HHI36_013110</name>
</gene>
<dbReference type="GO" id="GO:0042302">
    <property type="term" value="F:structural constituent of cuticle"/>
    <property type="evidence" value="ECO:0007669"/>
    <property type="project" value="UniProtKB-UniRule"/>
</dbReference>
<dbReference type="Proteomes" id="UP001516400">
    <property type="component" value="Unassembled WGS sequence"/>
</dbReference>
<organism evidence="3 4">
    <name type="scientific">Cryptolaemus montrouzieri</name>
    <dbReference type="NCBI Taxonomy" id="559131"/>
    <lineage>
        <taxon>Eukaryota</taxon>
        <taxon>Metazoa</taxon>
        <taxon>Ecdysozoa</taxon>
        <taxon>Arthropoda</taxon>
        <taxon>Hexapoda</taxon>
        <taxon>Insecta</taxon>
        <taxon>Pterygota</taxon>
        <taxon>Neoptera</taxon>
        <taxon>Endopterygota</taxon>
        <taxon>Coleoptera</taxon>
        <taxon>Polyphaga</taxon>
        <taxon>Cucujiformia</taxon>
        <taxon>Coccinelloidea</taxon>
        <taxon>Coccinellidae</taxon>
        <taxon>Scymninae</taxon>
        <taxon>Scymnini</taxon>
        <taxon>Cryptolaemus</taxon>
    </lineage>
</organism>
<evidence type="ECO:0000256" key="2">
    <source>
        <dbReference type="PROSITE-ProRule" id="PRU00497"/>
    </source>
</evidence>
<evidence type="ECO:0000313" key="4">
    <source>
        <dbReference type="Proteomes" id="UP001516400"/>
    </source>
</evidence>
<evidence type="ECO:0000256" key="1">
    <source>
        <dbReference type="ARBA" id="ARBA00022460"/>
    </source>
</evidence>
<keyword evidence="4" id="KW-1185">Reference proteome</keyword>
<accession>A0ABD2NGD2</accession>